<sequence length="173" mass="20390">MFKEYFSITKRFHQDTLRHQENMEQHYKDMNSSLRNMENLASEMNVTLDRFLEEEEFPMLLSCDKEETLNDVRLMSVKVNEHAMEEHFAIDGLTPCMYEYWSDHEELKGELEERSKTFCTTNTFVLDDLEMMDSFVFEVPDKLPFLNKAMYVSLPNARGESIILGCSLLEGIT</sequence>
<organism evidence="2 3">
    <name type="scientific">Stephania japonica</name>
    <dbReference type="NCBI Taxonomy" id="461633"/>
    <lineage>
        <taxon>Eukaryota</taxon>
        <taxon>Viridiplantae</taxon>
        <taxon>Streptophyta</taxon>
        <taxon>Embryophyta</taxon>
        <taxon>Tracheophyta</taxon>
        <taxon>Spermatophyta</taxon>
        <taxon>Magnoliopsida</taxon>
        <taxon>Ranunculales</taxon>
        <taxon>Menispermaceae</taxon>
        <taxon>Menispermoideae</taxon>
        <taxon>Cissampelideae</taxon>
        <taxon>Stephania</taxon>
    </lineage>
</organism>
<feature type="coiled-coil region" evidence="1">
    <location>
        <begin position="20"/>
        <end position="54"/>
    </location>
</feature>
<protein>
    <submittedName>
        <fullName evidence="2">Uncharacterized protein</fullName>
    </submittedName>
</protein>
<keyword evidence="1" id="KW-0175">Coiled coil</keyword>
<comment type="caution">
    <text evidence="2">The sequence shown here is derived from an EMBL/GenBank/DDBJ whole genome shotgun (WGS) entry which is preliminary data.</text>
</comment>
<dbReference type="Proteomes" id="UP001417504">
    <property type="component" value="Unassembled WGS sequence"/>
</dbReference>
<proteinExistence type="predicted"/>
<evidence type="ECO:0000256" key="1">
    <source>
        <dbReference type="SAM" id="Coils"/>
    </source>
</evidence>
<evidence type="ECO:0000313" key="2">
    <source>
        <dbReference type="EMBL" id="KAK9137683.1"/>
    </source>
</evidence>
<dbReference type="AlphaFoldDB" id="A0AAP0JP69"/>
<evidence type="ECO:0000313" key="3">
    <source>
        <dbReference type="Proteomes" id="UP001417504"/>
    </source>
</evidence>
<gene>
    <name evidence="2" type="ORF">Sjap_008277</name>
</gene>
<dbReference type="EMBL" id="JBBNAE010000003">
    <property type="protein sequence ID" value="KAK9137683.1"/>
    <property type="molecule type" value="Genomic_DNA"/>
</dbReference>
<name>A0AAP0JP69_9MAGN</name>
<reference evidence="2 3" key="1">
    <citation type="submission" date="2024-01" db="EMBL/GenBank/DDBJ databases">
        <title>Genome assemblies of Stephania.</title>
        <authorList>
            <person name="Yang L."/>
        </authorList>
    </citation>
    <scope>NUCLEOTIDE SEQUENCE [LARGE SCALE GENOMIC DNA]</scope>
    <source>
        <strain evidence="2">QJT</strain>
        <tissue evidence="2">Leaf</tissue>
    </source>
</reference>
<accession>A0AAP0JP69</accession>
<keyword evidence="3" id="KW-1185">Reference proteome</keyword>